<dbReference type="STRING" id="926562.Oweho_1345"/>
<dbReference type="Proteomes" id="UP000005631">
    <property type="component" value="Chromosome"/>
</dbReference>
<feature type="chain" id="PRO_5003515622" description="Sensor of ECF-type sigma factor" evidence="1">
    <location>
        <begin position="20"/>
        <end position="156"/>
    </location>
</feature>
<keyword evidence="1" id="KW-0732">Signal</keyword>
<organism evidence="2 3">
    <name type="scientific">Owenweeksia hongkongensis (strain DSM 17368 / CIP 108786 / JCM 12287 / NRRL B-23963 / UST20020801)</name>
    <dbReference type="NCBI Taxonomy" id="926562"/>
    <lineage>
        <taxon>Bacteria</taxon>
        <taxon>Pseudomonadati</taxon>
        <taxon>Bacteroidota</taxon>
        <taxon>Flavobacteriia</taxon>
        <taxon>Flavobacteriales</taxon>
        <taxon>Owenweeksiaceae</taxon>
        <taxon>Owenweeksia</taxon>
    </lineage>
</organism>
<accession>G8R7J0</accession>
<reference evidence="2 3" key="1">
    <citation type="journal article" date="2012" name="Stand. Genomic Sci.">
        <title>Genome sequence of the orange-pigmented seawater bacterium Owenweeksia hongkongensis type strain (UST20020801(T)).</title>
        <authorList>
            <person name="Riedel T."/>
            <person name="Held B."/>
            <person name="Nolan M."/>
            <person name="Lucas S."/>
            <person name="Lapidus A."/>
            <person name="Tice H."/>
            <person name="Del Rio T.G."/>
            <person name="Cheng J.F."/>
            <person name="Han C."/>
            <person name="Tapia R."/>
            <person name="Goodwin L.A."/>
            <person name="Pitluck S."/>
            <person name="Liolios K."/>
            <person name="Mavromatis K."/>
            <person name="Pagani I."/>
            <person name="Ivanova N."/>
            <person name="Mikhailova N."/>
            <person name="Pati A."/>
            <person name="Chen A."/>
            <person name="Palaniappan K."/>
            <person name="Rohde M."/>
            <person name="Tindall B.J."/>
            <person name="Detter J.C."/>
            <person name="Goker M."/>
            <person name="Woyke T."/>
            <person name="Bristow J."/>
            <person name="Eisen J.A."/>
            <person name="Markowitz V."/>
            <person name="Hugenholtz P."/>
            <person name="Klenk H.P."/>
            <person name="Kyrpides N.C."/>
        </authorList>
    </citation>
    <scope>NUCLEOTIDE SEQUENCE</scope>
    <source>
        <strain evidence="3">DSM 17368 / JCM 12287 / NRRL B-23963</strain>
    </source>
</reference>
<dbReference type="EMBL" id="CP003156">
    <property type="protein sequence ID" value="AEV32343.1"/>
    <property type="molecule type" value="Genomic_DNA"/>
</dbReference>
<feature type="signal peptide" evidence="1">
    <location>
        <begin position="1"/>
        <end position="19"/>
    </location>
</feature>
<evidence type="ECO:0008006" key="4">
    <source>
        <dbReference type="Google" id="ProtNLM"/>
    </source>
</evidence>
<keyword evidence="3" id="KW-1185">Reference proteome</keyword>
<dbReference type="KEGG" id="oho:Oweho_1345"/>
<protein>
    <recommendedName>
        <fullName evidence="4">Sensor of ECF-type sigma factor</fullName>
    </recommendedName>
</protein>
<dbReference type="RefSeq" id="WP_014201699.1">
    <property type="nucleotide sequence ID" value="NC_016599.1"/>
</dbReference>
<dbReference type="AlphaFoldDB" id="G8R7J0"/>
<proteinExistence type="predicted"/>
<evidence type="ECO:0000313" key="3">
    <source>
        <dbReference type="Proteomes" id="UP000005631"/>
    </source>
</evidence>
<dbReference type="OrthoDB" id="675330at2"/>
<evidence type="ECO:0000256" key="1">
    <source>
        <dbReference type="SAM" id="SignalP"/>
    </source>
</evidence>
<evidence type="ECO:0000313" key="2">
    <source>
        <dbReference type="EMBL" id="AEV32343.1"/>
    </source>
</evidence>
<name>G8R7J0_OWEHD</name>
<dbReference type="HOGENOM" id="CLU_112450_0_0_10"/>
<dbReference type="eggNOG" id="ENOG50331PZ">
    <property type="taxonomic scope" value="Bacteria"/>
</dbReference>
<gene>
    <name evidence="2" type="ordered locus">Oweho_1345</name>
</gene>
<sequence length="156" mass="18804">MNIIRITLALLLFSGSLMAQREKPSEEMREKIESMRIAYITEKINLTPEEAQVFWPVYNQYREEFEKIIHRVEPNGKPPHHLSDEELNKMSDKEVREMLTNEMEKQKLLVEHREKYFKKFTEILPIKKVALLYDAEREFQRKLMRQISDRGHEKGK</sequence>